<evidence type="ECO:0000313" key="1">
    <source>
        <dbReference type="EMBL" id="MZR29606.1"/>
    </source>
</evidence>
<keyword evidence="2" id="KW-1185">Reference proteome</keyword>
<name>A0A6L8W3E7_9PROT</name>
<dbReference type="Pfam" id="PF12007">
    <property type="entry name" value="DUF3501"/>
    <property type="match status" value="1"/>
</dbReference>
<dbReference type="Proteomes" id="UP000476030">
    <property type="component" value="Unassembled WGS sequence"/>
</dbReference>
<reference evidence="1 2" key="1">
    <citation type="submission" date="2019-12" db="EMBL/GenBank/DDBJ databases">
        <title>Snethiella sp. nov. sp. isolated from sea sand.</title>
        <authorList>
            <person name="Kim J."/>
            <person name="Jeong S.E."/>
            <person name="Jung H.S."/>
            <person name="Jeon C.O."/>
        </authorList>
    </citation>
    <scope>NUCLEOTIDE SEQUENCE [LARGE SCALE GENOMIC DNA]</scope>
    <source>
        <strain evidence="1 2">DP05</strain>
    </source>
</reference>
<protein>
    <submittedName>
        <fullName evidence="1">DUF3501 family protein</fullName>
    </submittedName>
</protein>
<accession>A0A6L8W3E7</accession>
<proteinExistence type="predicted"/>
<dbReference type="EMBL" id="WTUW01000001">
    <property type="protein sequence ID" value="MZR29606.1"/>
    <property type="molecule type" value="Genomic_DNA"/>
</dbReference>
<evidence type="ECO:0000313" key="2">
    <source>
        <dbReference type="Proteomes" id="UP000476030"/>
    </source>
</evidence>
<gene>
    <name evidence="1" type="ORF">GQE98_03055</name>
</gene>
<organism evidence="1 2">
    <name type="scientific">Sneathiella litorea</name>
    <dbReference type="NCBI Taxonomy" id="2606216"/>
    <lineage>
        <taxon>Bacteria</taxon>
        <taxon>Pseudomonadati</taxon>
        <taxon>Pseudomonadota</taxon>
        <taxon>Alphaproteobacteria</taxon>
        <taxon>Sneathiellales</taxon>
        <taxon>Sneathiellaceae</taxon>
        <taxon>Sneathiella</taxon>
    </lineage>
</organism>
<comment type="caution">
    <text evidence="1">The sequence shown here is derived from an EMBL/GenBank/DDBJ whole genome shotgun (WGS) entry which is preliminary data.</text>
</comment>
<sequence>MTAVKKLKITAEDILPLGEYKRIRKEHKQKLIPIKKNRRVEIGPFATFYFENYETMWSQIQEMLYIEQGGDEQLQDELAAYNPLIPNGSELVATFMIEIDDPVRRDFMLRQLGHIEKTIYLSVGGEKIYAVPEQEVERTTEDGKASSIHFLHFPLTDAQKSAFKDHATEVQLGIEHEKYGHITLIKGDTRIALAEDLDN</sequence>
<dbReference type="AlphaFoldDB" id="A0A6L8W3E7"/>
<dbReference type="RefSeq" id="WP_161314062.1">
    <property type="nucleotide sequence ID" value="NZ_WTUW01000001.1"/>
</dbReference>
<dbReference type="InterPro" id="IPR021890">
    <property type="entry name" value="DUF3501"/>
</dbReference>